<comment type="caution">
    <text evidence="2">The sequence shown here is derived from an EMBL/GenBank/DDBJ whole genome shotgun (WGS) entry which is preliminary data.</text>
</comment>
<dbReference type="AlphaFoldDB" id="A0A917FN36"/>
<organism evidence="2 3">
    <name type="scientific">Rhodococcoides trifolii</name>
    <dbReference type="NCBI Taxonomy" id="908250"/>
    <lineage>
        <taxon>Bacteria</taxon>
        <taxon>Bacillati</taxon>
        <taxon>Actinomycetota</taxon>
        <taxon>Actinomycetes</taxon>
        <taxon>Mycobacteriales</taxon>
        <taxon>Nocardiaceae</taxon>
        <taxon>Rhodococcoides</taxon>
    </lineage>
</organism>
<dbReference type="PANTHER" id="PTHR42305">
    <property type="entry name" value="MEMBRANE PROTEIN RV1733C-RELATED"/>
    <property type="match status" value="1"/>
</dbReference>
<dbReference type="InterPro" id="IPR039708">
    <property type="entry name" value="MT1774/Rv1733c-like"/>
</dbReference>
<reference evidence="2" key="2">
    <citation type="submission" date="2020-09" db="EMBL/GenBank/DDBJ databases">
        <authorList>
            <person name="Sun Q."/>
            <person name="Sedlacek I."/>
        </authorList>
    </citation>
    <scope>NUCLEOTIDE SEQUENCE</scope>
    <source>
        <strain evidence="2">CCM 7905</strain>
    </source>
</reference>
<keyword evidence="1" id="KW-0472">Membrane</keyword>
<keyword evidence="1" id="KW-0812">Transmembrane</keyword>
<reference evidence="2" key="1">
    <citation type="journal article" date="2014" name="Int. J. Syst. Evol. Microbiol.">
        <title>Complete genome sequence of Corynebacterium casei LMG S-19264T (=DSM 44701T), isolated from a smear-ripened cheese.</title>
        <authorList>
            <consortium name="US DOE Joint Genome Institute (JGI-PGF)"/>
            <person name="Walter F."/>
            <person name="Albersmeier A."/>
            <person name="Kalinowski J."/>
            <person name="Ruckert C."/>
        </authorList>
    </citation>
    <scope>NUCLEOTIDE SEQUENCE</scope>
    <source>
        <strain evidence="2">CCM 7905</strain>
    </source>
</reference>
<dbReference type="PANTHER" id="PTHR42305:SF1">
    <property type="entry name" value="MEMBRANE PROTEIN RV1733C-RELATED"/>
    <property type="match status" value="1"/>
</dbReference>
<evidence type="ECO:0000313" key="2">
    <source>
        <dbReference type="EMBL" id="GGF92239.1"/>
    </source>
</evidence>
<dbReference type="EMBL" id="BMCU01000001">
    <property type="protein sequence ID" value="GGF92239.1"/>
    <property type="molecule type" value="Genomic_DNA"/>
</dbReference>
<dbReference type="Proteomes" id="UP000654257">
    <property type="component" value="Unassembled WGS sequence"/>
</dbReference>
<evidence type="ECO:0000313" key="3">
    <source>
        <dbReference type="Proteomes" id="UP000654257"/>
    </source>
</evidence>
<evidence type="ECO:0000256" key="1">
    <source>
        <dbReference type="SAM" id="Phobius"/>
    </source>
</evidence>
<gene>
    <name evidence="2" type="ORF">GCM10007304_02720</name>
</gene>
<feature type="transmembrane region" description="Helical" evidence="1">
    <location>
        <begin position="144"/>
        <end position="168"/>
    </location>
</feature>
<protein>
    <submittedName>
        <fullName evidence="2">Membrane protein</fullName>
    </submittedName>
</protein>
<dbReference type="RefSeq" id="WP_188542919.1">
    <property type="nucleotide sequence ID" value="NZ_BMCU01000001.1"/>
</dbReference>
<keyword evidence="3" id="KW-1185">Reference proteome</keyword>
<sequence>MDKFSSLTGRDTVGSTESPLLRTVDRIERAVHRITVALIVATVPLALWLGFSTYSQQEQLSDQIAASTRTVEATTLEDAPKFTMMTSDYSTPPSMAVPAKWTVDGIEHDGQVTVTAGALAGTKTDLVVDEAGLPSAPAASSTDITVVSIFAVIVTVITVVSVLALLGWAVRRQLDRHRDAMWDDALYRFFA</sequence>
<name>A0A917FN36_9NOCA</name>
<accession>A0A917FN36</accession>
<keyword evidence="1" id="KW-1133">Transmembrane helix</keyword>
<proteinExistence type="predicted"/>
<feature type="transmembrane region" description="Helical" evidence="1">
    <location>
        <begin position="30"/>
        <end position="51"/>
    </location>
</feature>